<name>A0ABX2EGZ1_9BURK</name>
<dbReference type="RefSeq" id="WP_173123009.1">
    <property type="nucleotide sequence ID" value="NZ_JABRWJ010000004.1"/>
</dbReference>
<evidence type="ECO:0000313" key="1">
    <source>
        <dbReference type="EMBL" id="NRF67870.1"/>
    </source>
</evidence>
<evidence type="ECO:0000313" key="2">
    <source>
        <dbReference type="Proteomes" id="UP000737171"/>
    </source>
</evidence>
<dbReference type="Proteomes" id="UP000737171">
    <property type="component" value="Unassembled WGS sequence"/>
</dbReference>
<organism evidence="1 2">
    <name type="scientific">Pseudaquabacterium terrae</name>
    <dbReference type="NCBI Taxonomy" id="2732868"/>
    <lineage>
        <taxon>Bacteria</taxon>
        <taxon>Pseudomonadati</taxon>
        <taxon>Pseudomonadota</taxon>
        <taxon>Betaproteobacteria</taxon>
        <taxon>Burkholderiales</taxon>
        <taxon>Sphaerotilaceae</taxon>
        <taxon>Pseudaquabacterium</taxon>
    </lineage>
</organism>
<dbReference type="InterPro" id="IPR032720">
    <property type="entry name" value="Cys_rich_CWC"/>
</dbReference>
<accession>A0ABX2EGZ1</accession>
<protein>
    <submittedName>
        <fullName evidence="1">Cysteine-rich CWC family protein</fullName>
    </submittedName>
</protein>
<dbReference type="EMBL" id="JABRWJ010000004">
    <property type="protein sequence ID" value="NRF67870.1"/>
    <property type="molecule type" value="Genomic_DNA"/>
</dbReference>
<dbReference type="Pfam" id="PF14375">
    <property type="entry name" value="Cys_rich_CWC"/>
    <property type="match status" value="1"/>
</dbReference>
<gene>
    <name evidence="1" type="ORF">HLB44_12825</name>
</gene>
<comment type="caution">
    <text evidence="1">The sequence shown here is derived from an EMBL/GenBank/DDBJ whole genome shotgun (WGS) entry which is preliminary data.</text>
</comment>
<proteinExistence type="predicted"/>
<sequence>MNPPAAIPLPHTRCPLCGGSNGCAPAACGSFDTPCWCTGVRIPAALIARLPAEQRGTACVCRRCIEGQPAAPVADCSAIPTPRGHSSS</sequence>
<reference evidence="1 2" key="1">
    <citation type="submission" date="2020-05" db="EMBL/GenBank/DDBJ databases">
        <title>Aquincola sp. isolate from soil.</title>
        <authorList>
            <person name="Han J."/>
            <person name="Kim D.-U."/>
        </authorList>
    </citation>
    <scope>NUCLEOTIDE SEQUENCE [LARGE SCALE GENOMIC DNA]</scope>
    <source>
        <strain evidence="1 2">S2</strain>
    </source>
</reference>
<keyword evidence="2" id="KW-1185">Reference proteome</keyword>